<protein>
    <submittedName>
        <fullName evidence="2">NAD(P)-dependent oxidoreductase</fullName>
    </submittedName>
</protein>
<dbReference type="PANTHER" id="PTHR43355:SF2">
    <property type="entry name" value="FLAVIN REDUCTASE (NADPH)"/>
    <property type="match status" value="1"/>
</dbReference>
<dbReference type="SUPFAM" id="SSF51735">
    <property type="entry name" value="NAD(P)-binding Rossmann-fold domains"/>
    <property type="match status" value="1"/>
</dbReference>
<sequence length="209" mass="23128">MKIGVIAANGKSGKLITEEAVNRNLDVTAIVRNENKTIAKQSIIKDIFELTTEDLTQFDVVIDAFGEFREDKLHLHQDTIQHLSDILSNTNTRLIVVGGAGSLYVDEQLETQLYNTPDFPDAYKPLSTAQGKALDDLRKRDDVRWTFVSPAAEFIADGKRSGDYILAGEKLTLNSKGESKISYADFAIALIDEATEGNHVQERISVVSK</sequence>
<reference evidence="2 3" key="1">
    <citation type="submission" date="2021-05" db="EMBL/GenBank/DDBJ databases">
        <title>Staphylococcus fleurettii isolated from lake water in First Nation community in Manitoba, Canada.</title>
        <authorList>
            <person name="Bashar S."/>
            <person name="Murdock A."/>
            <person name="Patidar R."/>
            <person name="Golding G."/>
            <person name="Farenhorst A."/>
            <person name="Kumar A."/>
        </authorList>
    </citation>
    <scope>NUCLEOTIDE SEQUENCE [LARGE SCALE GENOMIC DNA]</scope>
    <source>
        <strain evidence="2 3">SF002</strain>
    </source>
</reference>
<name>A0ABS5MNV5_9STAP</name>
<proteinExistence type="predicted"/>
<evidence type="ECO:0000259" key="1">
    <source>
        <dbReference type="Pfam" id="PF13460"/>
    </source>
</evidence>
<dbReference type="GeneID" id="86197424"/>
<comment type="caution">
    <text evidence="2">The sequence shown here is derived from an EMBL/GenBank/DDBJ whole genome shotgun (WGS) entry which is preliminary data.</text>
</comment>
<dbReference type="EMBL" id="JAGXBM010000013">
    <property type="protein sequence ID" value="MBS3697608.1"/>
    <property type="molecule type" value="Genomic_DNA"/>
</dbReference>
<dbReference type="PANTHER" id="PTHR43355">
    <property type="entry name" value="FLAVIN REDUCTASE (NADPH)"/>
    <property type="match status" value="1"/>
</dbReference>
<dbReference type="Pfam" id="PF13460">
    <property type="entry name" value="NAD_binding_10"/>
    <property type="match status" value="1"/>
</dbReference>
<dbReference type="CDD" id="cd05244">
    <property type="entry name" value="BVR-B_like_SDR_a"/>
    <property type="match status" value="1"/>
</dbReference>
<keyword evidence="3" id="KW-1185">Reference proteome</keyword>
<feature type="domain" description="NAD(P)-binding" evidence="1">
    <location>
        <begin position="8"/>
        <end position="193"/>
    </location>
</feature>
<accession>A0ABS5MNV5</accession>
<evidence type="ECO:0000313" key="2">
    <source>
        <dbReference type="EMBL" id="MBS3697608.1"/>
    </source>
</evidence>
<gene>
    <name evidence="2" type="ORF">JJQ58_09040</name>
</gene>
<dbReference type="RefSeq" id="WP_078357937.1">
    <property type="nucleotide sequence ID" value="NZ_JAEPSA010000016.1"/>
</dbReference>
<dbReference type="Proteomes" id="UP000681586">
    <property type="component" value="Unassembled WGS sequence"/>
</dbReference>
<dbReference type="InterPro" id="IPR051606">
    <property type="entry name" value="Polyketide_Oxido-like"/>
</dbReference>
<evidence type="ECO:0000313" key="3">
    <source>
        <dbReference type="Proteomes" id="UP000681586"/>
    </source>
</evidence>
<dbReference type="InterPro" id="IPR016040">
    <property type="entry name" value="NAD(P)-bd_dom"/>
</dbReference>
<organism evidence="2 3">
    <name type="scientific">Mammaliicoccus fleurettii</name>
    <dbReference type="NCBI Taxonomy" id="150056"/>
    <lineage>
        <taxon>Bacteria</taxon>
        <taxon>Bacillati</taxon>
        <taxon>Bacillota</taxon>
        <taxon>Bacilli</taxon>
        <taxon>Bacillales</taxon>
        <taxon>Staphylococcaceae</taxon>
        <taxon>Mammaliicoccus</taxon>
    </lineage>
</organism>
<dbReference type="Gene3D" id="3.40.50.720">
    <property type="entry name" value="NAD(P)-binding Rossmann-like Domain"/>
    <property type="match status" value="1"/>
</dbReference>
<dbReference type="InterPro" id="IPR036291">
    <property type="entry name" value="NAD(P)-bd_dom_sf"/>
</dbReference>